<gene>
    <name evidence="3" type="primary">20196659</name>
    <name evidence="2" type="ORF">HELRODRAFT_143594</name>
</gene>
<dbReference type="PROSITE" id="PS50097">
    <property type="entry name" value="BTB"/>
    <property type="match status" value="1"/>
</dbReference>
<dbReference type="InterPro" id="IPR000210">
    <property type="entry name" value="BTB/POZ_dom"/>
</dbReference>
<evidence type="ECO:0000313" key="2">
    <source>
        <dbReference type="EMBL" id="ESN99015.1"/>
    </source>
</evidence>
<dbReference type="eggNOG" id="KOG2075">
    <property type="taxonomic scope" value="Eukaryota"/>
</dbReference>
<dbReference type="SMART" id="SM00225">
    <property type="entry name" value="BTB"/>
    <property type="match status" value="1"/>
</dbReference>
<dbReference type="Pfam" id="PF00651">
    <property type="entry name" value="BTB"/>
    <property type="match status" value="1"/>
</dbReference>
<dbReference type="InterPro" id="IPR011705">
    <property type="entry name" value="BACK"/>
</dbReference>
<dbReference type="PANTHER" id="PTHR45774:SF4">
    <property type="entry name" value="AXUNDEAD, ISOFORM F"/>
    <property type="match status" value="1"/>
</dbReference>
<dbReference type="OrthoDB" id="9979965at2759"/>
<dbReference type="EMBL" id="KB097143">
    <property type="protein sequence ID" value="ESN99015.1"/>
    <property type="molecule type" value="Genomic_DNA"/>
</dbReference>
<dbReference type="CTD" id="20196659"/>
<dbReference type="InterPro" id="IPR011333">
    <property type="entry name" value="SKP1/BTB/POZ_sf"/>
</dbReference>
<keyword evidence="4" id="KW-1185">Reference proteome</keyword>
<protein>
    <recommendedName>
        <fullName evidence="1">BTB domain-containing protein</fullName>
    </recommendedName>
</protein>
<dbReference type="GeneID" id="20196659"/>
<proteinExistence type="predicted"/>
<dbReference type="Gene3D" id="3.30.710.10">
    <property type="entry name" value="Potassium Channel Kv1.1, Chain A"/>
    <property type="match status" value="1"/>
</dbReference>
<evidence type="ECO:0000313" key="3">
    <source>
        <dbReference type="EnsemblMetazoa" id="HelroP143594"/>
    </source>
</evidence>
<dbReference type="SMART" id="SM00875">
    <property type="entry name" value="BACK"/>
    <property type="match status" value="1"/>
</dbReference>
<dbReference type="STRING" id="6412.T1EJA9"/>
<dbReference type="PANTHER" id="PTHR45774">
    <property type="entry name" value="BTB/POZ DOMAIN-CONTAINING"/>
    <property type="match status" value="1"/>
</dbReference>
<sequence>MLEHEIACDVVFILNAEDGSAYEMKAHKYILISRNPVFYAMLMNDTRDKSEKITITDVLPNAFKALLNFLYSENCQITPDLVLPILYASKKYIIPKLAKNCVKFLEENMNNENVCLIYDHCLMFEETELAKKCEKFLEINTENVLKPQIITTLSESALKNLLKLPVVSVSEISLFNACLVWGKNECKKKELDSQSIEHLRAILKDILLYIHFPSMTNEEFAEVSRTSLLNPEERLIFFNYKNCNFQKLNF</sequence>
<organism evidence="3 4">
    <name type="scientific">Helobdella robusta</name>
    <name type="common">Californian leech</name>
    <dbReference type="NCBI Taxonomy" id="6412"/>
    <lineage>
        <taxon>Eukaryota</taxon>
        <taxon>Metazoa</taxon>
        <taxon>Spiralia</taxon>
        <taxon>Lophotrochozoa</taxon>
        <taxon>Annelida</taxon>
        <taxon>Clitellata</taxon>
        <taxon>Hirudinea</taxon>
        <taxon>Rhynchobdellida</taxon>
        <taxon>Glossiphoniidae</taxon>
        <taxon>Helobdella</taxon>
    </lineage>
</organism>
<dbReference type="KEGG" id="hro:HELRODRAFT_143594"/>
<dbReference type="HOGENOM" id="CLU_015899_4_1_1"/>
<dbReference type="Gene3D" id="1.25.40.420">
    <property type="match status" value="1"/>
</dbReference>
<evidence type="ECO:0000259" key="1">
    <source>
        <dbReference type="PROSITE" id="PS50097"/>
    </source>
</evidence>
<feature type="domain" description="BTB" evidence="1">
    <location>
        <begin position="8"/>
        <end position="79"/>
    </location>
</feature>
<reference evidence="2 4" key="2">
    <citation type="journal article" date="2013" name="Nature">
        <title>Insights into bilaterian evolution from three spiralian genomes.</title>
        <authorList>
            <person name="Simakov O."/>
            <person name="Marletaz F."/>
            <person name="Cho S.J."/>
            <person name="Edsinger-Gonzales E."/>
            <person name="Havlak P."/>
            <person name="Hellsten U."/>
            <person name="Kuo D.H."/>
            <person name="Larsson T."/>
            <person name="Lv J."/>
            <person name="Arendt D."/>
            <person name="Savage R."/>
            <person name="Osoegawa K."/>
            <person name="de Jong P."/>
            <person name="Grimwood J."/>
            <person name="Chapman J.A."/>
            <person name="Shapiro H."/>
            <person name="Aerts A."/>
            <person name="Otillar R.P."/>
            <person name="Terry A.Y."/>
            <person name="Boore J.L."/>
            <person name="Grigoriev I.V."/>
            <person name="Lindberg D.R."/>
            <person name="Seaver E.C."/>
            <person name="Weisblat D.A."/>
            <person name="Putnam N.H."/>
            <person name="Rokhsar D.S."/>
        </authorList>
    </citation>
    <scope>NUCLEOTIDE SEQUENCE</scope>
</reference>
<dbReference type="AlphaFoldDB" id="T1EJA9"/>
<evidence type="ECO:0000313" key="4">
    <source>
        <dbReference type="Proteomes" id="UP000015101"/>
    </source>
</evidence>
<dbReference type="Pfam" id="PF07707">
    <property type="entry name" value="BACK"/>
    <property type="match status" value="1"/>
</dbReference>
<dbReference type="Proteomes" id="UP000015101">
    <property type="component" value="Unassembled WGS sequence"/>
</dbReference>
<dbReference type="RefSeq" id="XP_009022930.1">
    <property type="nucleotide sequence ID" value="XM_009024682.1"/>
</dbReference>
<dbReference type="EnsemblMetazoa" id="HelroT143594">
    <property type="protein sequence ID" value="HelroP143594"/>
    <property type="gene ID" value="HelroG143594"/>
</dbReference>
<dbReference type="InParanoid" id="T1EJA9"/>
<dbReference type="EMBL" id="AMQM01001098">
    <property type="status" value="NOT_ANNOTATED_CDS"/>
    <property type="molecule type" value="Genomic_DNA"/>
</dbReference>
<reference evidence="4" key="1">
    <citation type="submission" date="2012-12" db="EMBL/GenBank/DDBJ databases">
        <authorList>
            <person name="Hellsten U."/>
            <person name="Grimwood J."/>
            <person name="Chapman J.A."/>
            <person name="Shapiro H."/>
            <person name="Aerts A."/>
            <person name="Otillar R.P."/>
            <person name="Terry A.Y."/>
            <person name="Boore J.L."/>
            <person name="Simakov O."/>
            <person name="Marletaz F."/>
            <person name="Cho S.-J."/>
            <person name="Edsinger-Gonzales E."/>
            <person name="Havlak P."/>
            <person name="Kuo D.-H."/>
            <person name="Larsson T."/>
            <person name="Lv J."/>
            <person name="Arendt D."/>
            <person name="Savage R."/>
            <person name="Osoegawa K."/>
            <person name="de Jong P."/>
            <person name="Lindberg D.R."/>
            <person name="Seaver E.C."/>
            <person name="Weisblat D.A."/>
            <person name="Putnam N.H."/>
            <person name="Grigoriev I.V."/>
            <person name="Rokhsar D.S."/>
        </authorList>
    </citation>
    <scope>NUCLEOTIDE SEQUENCE</scope>
</reference>
<dbReference type="OMA" id="WWILLEY"/>
<dbReference type="SUPFAM" id="SSF54695">
    <property type="entry name" value="POZ domain"/>
    <property type="match status" value="1"/>
</dbReference>
<reference evidence="3" key="3">
    <citation type="submission" date="2015-06" db="UniProtKB">
        <authorList>
            <consortium name="EnsemblMetazoa"/>
        </authorList>
    </citation>
    <scope>IDENTIFICATION</scope>
</reference>
<accession>T1EJA9</accession>
<name>T1EJA9_HELRO</name>